<dbReference type="RefSeq" id="WP_345342318.1">
    <property type="nucleotide sequence ID" value="NZ_BAABFB010000019.1"/>
</dbReference>
<sequence>MPSPDEPHLSAEVRAVTALTPSLRRVRFGGPDLAGFATSGDPDERLLIDFGDGHRRSYTVRAWHPHEQTVDVDFAVHAGGAAAEWARAATPGSPVRLSQPKGWFRPPADARTLLLFADLTGLPAAGRIVESLPAGTAAHVVAEVPGAADEQRWSATADVTVTWLHGTGNGSTPSALPDALAARTRNERPDYLWFGGETGASRTIRTHLRRALGWPADRYHVMGYWQAGRERWLARYAEIETQIEELTMRELASGKSLDEVRDAVDDALTRAGL</sequence>
<proteinExistence type="predicted"/>
<name>A0ABP8NX79_9NOCA</name>
<dbReference type="InterPro" id="IPR039374">
    <property type="entry name" value="SIP_fam"/>
</dbReference>
<dbReference type="Pfam" id="PF04954">
    <property type="entry name" value="SIP"/>
    <property type="match status" value="1"/>
</dbReference>
<feature type="domain" description="FAD-binding FR-type" evidence="1">
    <location>
        <begin position="6"/>
        <end position="107"/>
    </location>
</feature>
<accession>A0ABP8NX79</accession>
<dbReference type="EMBL" id="BAABFB010000019">
    <property type="protein sequence ID" value="GAA4473579.1"/>
    <property type="molecule type" value="Genomic_DNA"/>
</dbReference>
<dbReference type="CDD" id="cd06193">
    <property type="entry name" value="siderophore_interacting"/>
    <property type="match status" value="1"/>
</dbReference>
<dbReference type="Proteomes" id="UP001501183">
    <property type="component" value="Unassembled WGS sequence"/>
</dbReference>
<dbReference type="InterPro" id="IPR007037">
    <property type="entry name" value="SIP_rossman_dom"/>
</dbReference>
<protein>
    <submittedName>
        <fullName evidence="2">Siderophore-interacting protein</fullName>
    </submittedName>
</protein>
<dbReference type="Pfam" id="PF08021">
    <property type="entry name" value="FAD_binding_9"/>
    <property type="match status" value="1"/>
</dbReference>
<keyword evidence="3" id="KW-1185">Reference proteome</keyword>
<dbReference type="Gene3D" id="3.40.50.80">
    <property type="entry name" value="Nucleotide-binding domain of ferredoxin-NADP reductase (FNR) module"/>
    <property type="match status" value="1"/>
</dbReference>
<reference evidence="3" key="1">
    <citation type="journal article" date="2019" name="Int. J. Syst. Evol. Microbiol.">
        <title>The Global Catalogue of Microorganisms (GCM) 10K type strain sequencing project: providing services to taxonomists for standard genome sequencing and annotation.</title>
        <authorList>
            <consortium name="The Broad Institute Genomics Platform"/>
            <consortium name="The Broad Institute Genome Sequencing Center for Infectious Disease"/>
            <person name="Wu L."/>
            <person name="Ma J."/>
        </authorList>
    </citation>
    <scope>NUCLEOTIDE SEQUENCE [LARGE SCALE GENOMIC DNA]</scope>
    <source>
        <strain evidence="3">JCM 32206</strain>
    </source>
</reference>
<evidence type="ECO:0000259" key="1">
    <source>
        <dbReference type="PROSITE" id="PS51384"/>
    </source>
</evidence>
<evidence type="ECO:0000313" key="2">
    <source>
        <dbReference type="EMBL" id="GAA4473579.1"/>
    </source>
</evidence>
<dbReference type="Gene3D" id="2.40.30.10">
    <property type="entry name" value="Translation factors"/>
    <property type="match status" value="1"/>
</dbReference>
<comment type="caution">
    <text evidence="2">The sequence shown here is derived from an EMBL/GenBank/DDBJ whole genome shotgun (WGS) entry which is preliminary data.</text>
</comment>
<dbReference type="InterPro" id="IPR017927">
    <property type="entry name" value="FAD-bd_FR_type"/>
</dbReference>
<dbReference type="PROSITE" id="PS51384">
    <property type="entry name" value="FAD_FR"/>
    <property type="match status" value="1"/>
</dbReference>
<gene>
    <name evidence="2" type="ORF">GCM10023094_07500</name>
</gene>
<dbReference type="PANTHER" id="PTHR30157">
    <property type="entry name" value="FERRIC REDUCTASE, NADPH-DEPENDENT"/>
    <property type="match status" value="1"/>
</dbReference>
<dbReference type="InterPro" id="IPR017938">
    <property type="entry name" value="Riboflavin_synthase-like_b-brl"/>
</dbReference>
<dbReference type="PANTHER" id="PTHR30157:SF0">
    <property type="entry name" value="NADPH-DEPENDENT FERRIC-CHELATE REDUCTASE"/>
    <property type="match status" value="1"/>
</dbReference>
<evidence type="ECO:0000313" key="3">
    <source>
        <dbReference type="Proteomes" id="UP001501183"/>
    </source>
</evidence>
<dbReference type="InterPro" id="IPR013113">
    <property type="entry name" value="SIP_FAD-bd"/>
</dbReference>
<dbReference type="InterPro" id="IPR039261">
    <property type="entry name" value="FNR_nucleotide-bd"/>
</dbReference>
<dbReference type="SUPFAM" id="SSF63380">
    <property type="entry name" value="Riboflavin synthase domain-like"/>
    <property type="match status" value="1"/>
</dbReference>
<organism evidence="2 3">
    <name type="scientific">Rhodococcus olei</name>
    <dbReference type="NCBI Taxonomy" id="2161675"/>
    <lineage>
        <taxon>Bacteria</taxon>
        <taxon>Bacillati</taxon>
        <taxon>Actinomycetota</taxon>
        <taxon>Actinomycetes</taxon>
        <taxon>Mycobacteriales</taxon>
        <taxon>Nocardiaceae</taxon>
        <taxon>Rhodococcus</taxon>
    </lineage>
</organism>